<proteinExistence type="predicted"/>
<dbReference type="EMBL" id="CAADRP010001669">
    <property type="protein sequence ID" value="VFU47519.1"/>
    <property type="molecule type" value="Genomic_DNA"/>
</dbReference>
<evidence type="ECO:0000313" key="1">
    <source>
        <dbReference type="EMBL" id="VFU47519.1"/>
    </source>
</evidence>
<reference evidence="1" key="1">
    <citation type="submission" date="2019-03" db="EMBL/GenBank/DDBJ databases">
        <authorList>
            <person name="Mank J."/>
            <person name="Almeida P."/>
        </authorList>
    </citation>
    <scope>NUCLEOTIDE SEQUENCE</scope>
    <source>
        <strain evidence="1">78183</strain>
    </source>
</reference>
<sequence length="63" mass="7103">MSKLGIPRNQLRFHDHRHHQMVTFSCLQSIIMNKGGKLVPATSLSNSNSITKINIQNDSENTI</sequence>
<organism evidence="1">
    <name type="scientific">Salix viminalis</name>
    <name type="common">Common osier</name>
    <name type="synonym">Basket willow</name>
    <dbReference type="NCBI Taxonomy" id="40686"/>
    <lineage>
        <taxon>Eukaryota</taxon>
        <taxon>Viridiplantae</taxon>
        <taxon>Streptophyta</taxon>
        <taxon>Embryophyta</taxon>
        <taxon>Tracheophyta</taxon>
        <taxon>Spermatophyta</taxon>
        <taxon>Magnoliopsida</taxon>
        <taxon>eudicotyledons</taxon>
        <taxon>Gunneridae</taxon>
        <taxon>Pentapetalae</taxon>
        <taxon>rosids</taxon>
        <taxon>fabids</taxon>
        <taxon>Malpighiales</taxon>
        <taxon>Salicaceae</taxon>
        <taxon>Saliceae</taxon>
        <taxon>Salix</taxon>
    </lineage>
</organism>
<gene>
    <name evidence="1" type="ORF">SVIM_LOCUS305048</name>
</gene>
<protein>
    <submittedName>
        <fullName evidence="1">Uncharacterized protein</fullName>
    </submittedName>
</protein>
<name>A0A6N2M4F4_SALVM</name>
<accession>A0A6N2M4F4</accession>
<dbReference type="AlphaFoldDB" id="A0A6N2M4F4"/>